<dbReference type="InterPro" id="IPR013249">
    <property type="entry name" value="RNA_pol_sigma70_r4_t2"/>
</dbReference>
<sequence>MLLYTDASIKEVLSLEDRELVEKVANGDFEAFEELFNKYKGTAMRTAYLICGNKATSEDIVQETFVQCYLNIGSLKNPDYFKTWFYKILTRMAWKLSKSDKKNVPIDEIFAKAEREQNHESDNMTKCLESETVEIVRSAVNNLDEKYRAVVVLYYFNGFSVKEIANMLDVFEGTVKSRLFKARRLLKGKIESLNYFGGVSYEKR</sequence>
<accession>B6FXK5</accession>
<evidence type="ECO:0000256" key="2">
    <source>
        <dbReference type="ARBA" id="ARBA00023015"/>
    </source>
</evidence>
<name>B6FXK5_PEPHT</name>
<feature type="domain" description="RNA polymerase sigma factor 70 region 4 type 2" evidence="6">
    <location>
        <begin position="135"/>
        <end position="186"/>
    </location>
</feature>
<dbReference type="Pfam" id="PF04542">
    <property type="entry name" value="Sigma70_r2"/>
    <property type="match status" value="1"/>
</dbReference>
<keyword evidence="4" id="KW-0804">Transcription</keyword>
<keyword evidence="8" id="KW-1185">Reference proteome</keyword>
<reference evidence="7 8" key="1">
    <citation type="submission" date="2008-09" db="EMBL/GenBank/DDBJ databases">
        <authorList>
            <person name="Fulton L."/>
            <person name="Clifton S."/>
            <person name="Fulton B."/>
            <person name="Xu J."/>
            <person name="Minx P."/>
            <person name="Pepin K.H."/>
            <person name="Johnson M."/>
            <person name="Thiruvilangam P."/>
            <person name="Bhonagiri V."/>
            <person name="Nash W.E."/>
            <person name="Mardis E.R."/>
            <person name="Wilson R.K."/>
        </authorList>
    </citation>
    <scope>NUCLEOTIDE SEQUENCE [LARGE SCALE GENOMIC DNA]</scope>
    <source>
        <strain evidence="7 8">DSM 13275</strain>
    </source>
</reference>
<dbReference type="CDD" id="cd06171">
    <property type="entry name" value="Sigma70_r4"/>
    <property type="match status" value="1"/>
</dbReference>
<dbReference type="Pfam" id="PF08281">
    <property type="entry name" value="Sigma70_r4_2"/>
    <property type="match status" value="1"/>
</dbReference>
<evidence type="ECO:0000259" key="5">
    <source>
        <dbReference type="Pfam" id="PF04542"/>
    </source>
</evidence>
<organism evidence="7 8">
    <name type="scientific">Peptacetobacter hiranonis (strain DSM 13275 / JCM 10541 / KCTC 15199 / TO-931)</name>
    <name type="common">Clostridium hiranonis</name>
    <dbReference type="NCBI Taxonomy" id="500633"/>
    <lineage>
        <taxon>Bacteria</taxon>
        <taxon>Bacillati</taxon>
        <taxon>Bacillota</taxon>
        <taxon>Clostridia</taxon>
        <taxon>Peptostreptococcales</taxon>
        <taxon>Peptostreptococcaceae</taxon>
        <taxon>Peptacetobacter</taxon>
    </lineage>
</organism>
<dbReference type="InterPro" id="IPR013324">
    <property type="entry name" value="RNA_pol_sigma_r3/r4-like"/>
</dbReference>
<dbReference type="EMBL" id="ABWP01000023">
    <property type="protein sequence ID" value="EEA85753.1"/>
    <property type="molecule type" value="Genomic_DNA"/>
</dbReference>
<evidence type="ECO:0000256" key="4">
    <source>
        <dbReference type="ARBA" id="ARBA00023163"/>
    </source>
</evidence>
<evidence type="ECO:0000313" key="8">
    <source>
        <dbReference type="Proteomes" id="UP000003178"/>
    </source>
</evidence>
<dbReference type="Gene3D" id="1.10.1740.10">
    <property type="match status" value="1"/>
</dbReference>
<evidence type="ECO:0000256" key="1">
    <source>
        <dbReference type="ARBA" id="ARBA00010641"/>
    </source>
</evidence>
<dbReference type="NCBIfam" id="TIGR02937">
    <property type="entry name" value="sigma70-ECF"/>
    <property type="match status" value="1"/>
</dbReference>
<proteinExistence type="inferred from homology"/>
<dbReference type="InterPro" id="IPR039425">
    <property type="entry name" value="RNA_pol_sigma-70-like"/>
</dbReference>
<evidence type="ECO:0000313" key="7">
    <source>
        <dbReference type="EMBL" id="EEA85753.1"/>
    </source>
</evidence>
<dbReference type="GO" id="GO:0006352">
    <property type="term" value="P:DNA-templated transcription initiation"/>
    <property type="evidence" value="ECO:0007669"/>
    <property type="project" value="InterPro"/>
</dbReference>
<comment type="similarity">
    <text evidence="1">Belongs to the sigma-70 factor family. ECF subfamily.</text>
</comment>
<dbReference type="InterPro" id="IPR014284">
    <property type="entry name" value="RNA_pol_sigma-70_dom"/>
</dbReference>
<reference evidence="7 8" key="2">
    <citation type="submission" date="2008-10" db="EMBL/GenBank/DDBJ databases">
        <title>Draft genome sequence of Clostridium hiranonis (DSM 13275).</title>
        <authorList>
            <person name="Sudarsanam P."/>
            <person name="Ley R."/>
            <person name="Guruge J."/>
            <person name="Turnbaugh P.J."/>
            <person name="Mahowald M."/>
            <person name="Liep D."/>
            <person name="Gordon J."/>
        </authorList>
    </citation>
    <scope>NUCLEOTIDE SEQUENCE [LARGE SCALE GENOMIC DNA]</scope>
    <source>
        <strain evidence="7 8">DSM 13275</strain>
    </source>
</reference>
<feature type="domain" description="RNA polymerase sigma-70 region 2" evidence="5">
    <location>
        <begin position="35"/>
        <end position="92"/>
    </location>
</feature>
<evidence type="ECO:0000259" key="6">
    <source>
        <dbReference type="Pfam" id="PF08281"/>
    </source>
</evidence>
<dbReference type="HOGENOM" id="CLU_047691_3_1_9"/>
<dbReference type="Proteomes" id="UP000003178">
    <property type="component" value="Unassembled WGS sequence"/>
</dbReference>
<evidence type="ECO:0000256" key="3">
    <source>
        <dbReference type="ARBA" id="ARBA00023082"/>
    </source>
</evidence>
<dbReference type="SUPFAM" id="SSF88946">
    <property type="entry name" value="Sigma2 domain of RNA polymerase sigma factors"/>
    <property type="match status" value="1"/>
</dbReference>
<dbReference type="GO" id="GO:0003677">
    <property type="term" value="F:DNA binding"/>
    <property type="evidence" value="ECO:0007669"/>
    <property type="project" value="InterPro"/>
</dbReference>
<keyword evidence="2" id="KW-0805">Transcription regulation</keyword>
<dbReference type="InterPro" id="IPR013325">
    <property type="entry name" value="RNA_pol_sigma_r2"/>
</dbReference>
<dbReference type="AlphaFoldDB" id="B6FXK5"/>
<keyword evidence="3" id="KW-0731">Sigma factor</keyword>
<protein>
    <submittedName>
        <fullName evidence="7">Sigma-70 region 2</fullName>
    </submittedName>
</protein>
<gene>
    <name evidence="7" type="ORF">CLOHIR_00604</name>
</gene>
<dbReference type="Gene3D" id="1.10.10.10">
    <property type="entry name" value="Winged helix-like DNA-binding domain superfamily/Winged helix DNA-binding domain"/>
    <property type="match status" value="1"/>
</dbReference>
<dbReference type="InterPro" id="IPR036388">
    <property type="entry name" value="WH-like_DNA-bd_sf"/>
</dbReference>
<dbReference type="GO" id="GO:0016987">
    <property type="term" value="F:sigma factor activity"/>
    <property type="evidence" value="ECO:0007669"/>
    <property type="project" value="UniProtKB-KW"/>
</dbReference>
<dbReference type="InterPro" id="IPR007627">
    <property type="entry name" value="RNA_pol_sigma70_r2"/>
</dbReference>
<comment type="caution">
    <text evidence="7">The sequence shown here is derived from an EMBL/GenBank/DDBJ whole genome shotgun (WGS) entry which is preliminary data.</text>
</comment>
<dbReference type="STRING" id="500633.CLOHIR_00604"/>
<dbReference type="eggNOG" id="COG1595">
    <property type="taxonomic scope" value="Bacteria"/>
</dbReference>
<dbReference type="PANTHER" id="PTHR43133">
    <property type="entry name" value="RNA POLYMERASE ECF-TYPE SIGMA FACTO"/>
    <property type="match status" value="1"/>
</dbReference>
<dbReference type="SUPFAM" id="SSF88659">
    <property type="entry name" value="Sigma3 and sigma4 domains of RNA polymerase sigma factors"/>
    <property type="match status" value="1"/>
</dbReference>
<dbReference type="PANTHER" id="PTHR43133:SF51">
    <property type="entry name" value="RNA POLYMERASE SIGMA FACTOR"/>
    <property type="match status" value="1"/>
</dbReference>